<dbReference type="AlphaFoldDB" id="A0A238VCA3"/>
<feature type="transmembrane region" description="Helical" evidence="1">
    <location>
        <begin position="77"/>
        <end position="104"/>
    </location>
</feature>
<dbReference type="EMBL" id="FZNQ01000002">
    <property type="protein sequence ID" value="SNR31851.1"/>
    <property type="molecule type" value="Genomic_DNA"/>
</dbReference>
<feature type="transmembrane region" description="Helical" evidence="1">
    <location>
        <begin position="146"/>
        <end position="165"/>
    </location>
</feature>
<proteinExistence type="predicted"/>
<dbReference type="Proteomes" id="UP000198397">
    <property type="component" value="Unassembled WGS sequence"/>
</dbReference>
<keyword evidence="1" id="KW-1133">Transmembrane helix</keyword>
<gene>
    <name evidence="2" type="ORF">SAMN06264855_102233</name>
</gene>
<keyword evidence="3" id="KW-1185">Reference proteome</keyword>
<name>A0A238VCA3_HALVU</name>
<dbReference type="InterPro" id="IPR055971">
    <property type="entry name" value="DUF7549"/>
</dbReference>
<evidence type="ECO:0000256" key="1">
    <source>
        <dbReference type="SAM" id="Phobius"/>
    </source>
</evidence>
<evidence type="ECO:0000313" key="3">
    <source>
        <dbReference type="Proteomes" id="UP000198397"/>
    </source>
</evidence>
<keyword evidence="1" id="KW-0472">Membrane</keyword>
<dbReference type="Pfam" id="PF24417">
    <property type="entry name" value="DUF7549"/>
    <property type="match status" value="1"/>
</dbReference>
<reference evidence="2 3" key="1">
    <citation type="submission" date="2017-06" db="EMBL/GenBank/DDBJ databases">
        <authorList>
            <person name="Kim H.J."/>
            <person name="Triplett B.A."/>
        </authorList>
    </citation>
    <scope>NUCLEOTIDE SEQUENCE [LARGE SCALE GENOMIC DNA]</scope>
    <source>
        <strain evidence="2 3">DSM 8800</strain>
    </source>
</reference>
<feature type="transmembrane region" description="Helical" evidence="1">
    <location>
        <begin position="119"/>
        <end position="139"/>
    </location>
</feature>
<sequence>MVWVRSEYAGELAVVSAWLAALIPWNVTYSTAEGIGGVLYIRFVFAEFVYFSDLEIDGRSFEFLSIRRAVVQQTGEFVFLAYLMWVLGAVLIAAAVVLSIVYYFRETRVEAGPIDPVRAMGALLCGSGLVLVVANYLIVTRGIPGVPIPIGTLLILVLGGMLLTADRVTEPETEPS</sequence>
<dbReference type="RefSeq" id="WP_089383683.1">
    <property type="nucleotide sequence ID" value="NZ_FZNQ01000002.1"/>
</dbReference>
<organism evidence="2 3">
    <name type="scientific">Halorubrum vacuolatum</name>
    <name type="common">Natronobacterium vacuolatum</name>
    <dbReference type="NCBI Taxonomy" id="63740"/>
    <lineage>
        <taxon>Archaea</taxon>
        <taxon>Methanobacteriati</taxon>
        <taxon>Methanobacteriota</taxon>
        <taxon>Stenosarchaea group</taxon>
        <taxon>Halobacteria</taxon>
        <taxon>Halobacteriales</taxon>
        <taxon>Haloferacaceae</taxon>
        <taxon>Halorubrum</taxon>
    </lineage>
</organism>
<accession>A0A238VCA3</accession>
<keyword evidence="1" id="KW-0812">Transmembrane</keyword>
<evidence type="ECO:0000313" key="2">
    <source>
        <dbReference type="EMBL" id="SNR31851.1"/>
    </source>
</evidence>
<protein>
    <recommendedName>
        <fullName evidence="4">TIGR04206 family protein</fullName>
    </recommendedName>
</protein>
<feature type="transmembrane region" description="Helical" evidence="1">
    <location>
        <begin position="12"/>
        <end position="32"/>
    </location>
</feature>
<dbReference type="OrthoDB" id="238194at2157"/>
<evidence type="ECO:0008006" key="4">
    <source>
        <dbReference type="Google" id="ProtNLM"/>
    </source>
</evidence>